<dbReference type="Proteomes" id="UP000182200">
    <property type="component" value="Unassembled WGS sequence"/>
</dbReference>
<accession>A0A0S4MR25</accession>
<accession>A0A0P1LC69</accession>
<evidence type="ECO:0000313" key="2">
    <source>
        <dbReference type="EMBL" id="CUS91663.1"/>
    </source>
</evidence>
<feature type="transmembrane region" description="Helical" evidence="1">
    <location>
        <begin position="374"/>
        <end position="393"/>
    </location>
</feature>
<accession>A0A0P1P3U2</accession>
<reference evidence="3 4" key="2">
    <citation type="submission" date="2015-11" db="EMBL/GenBank/DDBJ databases">
        <authorList>
            <person name="Zhang Y."/>
            <person name="Guo Z."/>
        </authorList>
    </citation>
    <scope>NUCLEOTIDE SEQUENCE [LARGE SCALE GENOMIC DNA]</scope>
    <source>
        <strain evidence="3">JGI-4</strain>
    </source>
</reference>
<feature type="transmembrane region" description="Helical" evidence="1">
    <location>
        <begin position="178"/>
        <end position="198"/>
    </location>
</feature>
<dbReference type="STRING" id="1633631.GCA_001442925_00100"/>
<dbReference type="AlphaFoldDB" id="A0A0P1LNQ2"/>
<accession>A0A0P1NY12</accession>
<sequence>MLTIAGIVIVFIVMALLMFLRVIPALIALPLMAFFIALIGGIPLDDILVYVIGEGAFRLHQAYTITIFGGMLSIFMQKSGIAESFIRKGAELAGDNPFYVSLIILILTSILFTTLGGLGAIVMVGTIVLPIMSSVGISPGIIAGVFLIGLSIGGILNAQNWALYINILNVQFETVRTFALYLFFVSLAVAIAFIIVELKRDRIIKSFKFILNFKFLLTLALLIAFFLIFLTLGKVERLFPDNLKNIFKLIGEILLILFLSYLFIKFIFNAISPSHLGQLRWYALLTPIVPLVIVFALGSKYFIFAFVAGLFYGFITTFRKGSLNLLMQSIIEGGSSVIPAVALMIGIGMLLNAILGPSGWGHGEWKVYAQLKPLFKAIVPSSPVLYVAVFSLLSPLALYRGPLNVWGLGYGIATLISSPVGTLPPASVMGLLLSVGQIQGVCDPTNTHNVWIANELKIDVNQILRKTFPYMWSLATVGLIISAMMFL</sequence>
<accession>A0A0N7MQY4</accession>
<feature type="transmembrane region" description="Helical" evidence="1">
    <location>
        <begin position="330"/>
        <end position="354"/>
    </location>
</feature>
<feature type="transmembrane region" description="Helical" evidence="1">
    <location>
        <begin position="98"/>
        <end position="129"/>
    </location>
</feature>
<feature type="transmembrane region" description="Helical" evidence="1">
    <location>
        <begin position="279"/>
        <end position="295"/>
    </location>
</feature>
<feature type="transmembrane region" description="Helical" evidence="1">
    <location>
        <begin position="245"/>
        <end position="267"/>
    </location>
</feature>
<keyword evidence="1" id="KW-0472">Membrane</keyword>
<feature type="transmembrane region" description="Helical" evidence="1">
    <location>
        <begin position="141"/>
        <end position="158"/>
    </location>
</feature>
<accession>A0A0P1M9T8</accession>
<accession>A0A0P1LF25</accession>
<keyword evidence="5" id="KW-1185">Reference proteome</keyword>
<evidence type="ECO:0008006" key="6">
    <source>
        <dbReference type="Google" id="ProtNLM"/>
    </source>
</evidence>
<accession>A0A0N7MQP6</accession>
<evidence type="ECO:0000313" key="4">
    <source>
        <dbReference type="Proteomes" id="UP000182011"/>
    </source>
</evidence>
<feature type="transmembrane region" description="Helical" evidence="1">
    <location>
        <begin position="210"/>
        <end position="233"/>
    </location>
</feature>
<keyword evidence="1" id="KW-1133">Transmembrane helix</keyword>
<organism evidence="3 4">
    <name type="scientific">Candidatus Kryptonium thompsonii</name>
    <dbReference type="NCBI Taxonomy" id="1633631"/>
    <lineage>
        <taxon>Bacteria</taxon>
        <taxon>Pseudomonadati</taxon>
        <taxon>Candidatus Kryptoniota</taxon>
        <taxon>Candidatus Kryptonium</taxon>
    </lineage>
</organism>
<dbReference type="EMBL" id="FAOP01000001">
    <property type="protein sequence ID" value="CUU00819.1"/>
    <property type="molecule type" value="Genomic_DNA"/>
</dbReference>
<feature type="transmembrane region" description="Helical" evidence="1">
    <location>
        <begin position="33"/>
        <end position="53"/>
    </location>
</feature>
<evidence type="ECO:0000256" key="1">
    <source>
        <dbReference type="SAM" id="Phobius"/>
    </source>
</evidence>
<reference evidence="2 5" key="1">
    <citation type="submission" date="2015-11" db="EMBL/GenBank/DDBJ databases">
        <authorList>
            <person name="Varghese N."/>
        </authorList>
    </citation>
    <scope>NUCLEOTIDE SEQUENCE [LARGE SCALE GENOMIC DNA]</scope>
    <source>
        <strain evidence="2 5">JGI-8</strain>
    </source>
</reference>
<keyword evidence="1" id="KW-0812">Transmembrane</keyword>
<protein>
    <recommendedName>
        <fullName evidence="6">Citrate transporter</fullName>
    </recommendedName>
</protein>
<accession>A0A0P1LNQ2</accession>
<dbReference type="RefSeq" id="WP_047134668.1">
    <property type="nucleotide sequence ID" value="NZ_CZVI01000025.1"/>
</dbReference>
<dbReference type="Proteomes" id="UP000182011">
    <property type="component" value="Unassembled WGS sequence"/>
</dbReference>
<name>A0A0P1LNQ2_9BACT</name>
<evidence type="ECO:0000313" key="5">
    <source>
        <dbReference type="Proteomes" id="UP000182200"/>
    </source>
</evidence>
<proteinExistence type="predicted"/>
<feature type="transmembrane region" description="Helical" evidence="1">
    <location>
        <begin position="7"/>
        <end position="27"/>
    </location>
</feature>
<accession>A0A0P1LUS0</accession>
<feature type="transmembrane region" description="Helical" evidence="1">
    <location>
        <begin position="405"/>
        <end position="423"/>
    </location>
</feature>
<feature type="transmembrane region" description="Helical" evidence="1">
    <location>
        <begin position="301"/>
        <end position="318"/>
    </location>
</feature>
<evidence type="ECO:0000313" key="3">
    <source>
        <dbReference type="EMBL" id="CUU00819.1"/>
    </source>
</evidence>
<dbReference type="EMBL" id="CZVI01000025">
    <property type="protein sequence ID" value="CUS91663.1"/>
    <property type="molecule type" value="Genomic_DNA"/>
</dbReference>
<feature type="transmembrane region" description="Helical" evidence="1">
    <location>
        <begin position="469"/>
        <end position="486"/>
    </location>
</feature>
<gene>
    <name evidence="3" type="ORF">JGI4_00100</name>
    <name evidence="2" type="ORF">JGI8_01573</name>
</gene>
<feature type="transmembrane region" description="Helical" evidence="1">
    <location>
        <begin position="65"/>
        <end position="86"/>
    </location>
</feature>